<keyword evidence="1" id="KW-0812">Transmembrane</keyword>
<accession>A0A9P3GQ64</accession>
<dbReference type="Proteomes" id="UP000703269">
    <property type="component" value="Unassembled WGS sequence"/>
</dbReference>
<dbReference type="EMBL" id="BPQB01000086">
    <property type="protein sequence ID" value="GJE98324.1"/>
    <property type="molecule type" value="Genomic_DNA"/>
</dbReference>
<proteinExistence type="predicted"/>
<keyword evidence="1" id="KW-0472">Membrane</keyword>
<organism evidence="3 4">
    <name type="scientific">Phanerochaete sordida</name>
    <dbReference type="NCBI Taxonomy" id="48140"/>
    <lineage>
        <taxon>Eukaryota</taxon>
        <taxon>Fungi</taxon>
        <taxon>Dikarya</taxon>
        <taxon>Basidiomycota</taxon>
        <taxon>Agaricomycotina</taxon>
        <taxon>Agaricomycetes</taxon>
        <taxon>Polyporales</taxon>
        <taxon>Phanerochaetaceae</taxon>
        <taxon>Phanerochaete</taxon>
    </lineage>
</organism>
<feature type="domain" description="DUF6533" evidence="2">
    <location>
        <begin position="20"/>
        <end position="65"/>
    </location>
</feature>
<keyword evidence="4" id="KW-1185">Reference proteome</keyword>
<feature type="transmembrane region" description="Helical" evidence="1">
    <location>
        <begin position="54"/>
        <end position="76"/>
    </location>
</feature>
<gene>
    <name evidence="3" type="ORF">PsYK624_145520</name>
</gene>
<evidence type="ECO:0000259" key="2">
    <source>
        <dbReference type="Pfam" id="PF20151"/>
    </source>
</evidence>
<feature type="transmembrane region" description="Helical" evidence="1">
    <location>
        <begin position="12"/>
        <end position="34"/>
    </location>
</feature>
<sequence length="394" mass="43840">MSQPDDSLAQELYDILTGNYVNCAMMCLVVYEFVITFDQEIAVGWRRKFTATSLLLLSTRWLMVLGPIVTFVPVGPTGCTKIYAFIELTFMGAVAVVSIFSALRVYALWQGSRARWPFAFTVLLLGLVPVWTNIYGWTRTSVEYAELPILSTCATWTTVPTGLNNAALSDQKLRHCFGRGRPRADVGQVAESIPRNAPAQARLVRLSCSAARWHGVFPSPACAEHPATRNVLDRSCRRRRIRNRVPAIVASPACAALHAEPAPAWPARRRRDVRCRALLALLRQLPRAVRLPRKHRRAARPQQLALGAHAAHGQRRYALGGRVAARFRRVAWRAQPCVRALGGPGRVEHRQSDDQACRAICIWDTGASLRAQIVEVPVPASEVFGYRSLYVIIS</sequence>
<reference evidence="3 4" key="1">
    <citation type="submission" date="2021-08" db="EMBL/GenBank/DDBJ databases">
        <title>Draft Genome Sequence of Phanerochaete sordida strain YK-624.</title>
        <authorList>
            <person name="Mori T."/>
            <person name="Dohra H."/>
            <person name="Suzuki T."/>
            <person name="Kawagishi H."/>
            <person name="Hirai H."/>
        </authorList>
    </citation>
    <scope>NUCLEOTIDE SEQUENCE [LARGE SCALE GENOMIC DNA]</scope>
    <source>
        <strain evidence="3 4">YK-624</strain>
    </source>
</reference>
<dbReference type="OrthoDB" id="2745134at2759"/>
<keyword evidence="1" id="KW-1133">Transmembrane helix</keyword>
<feature type="transmembrane region" description="Helical" evidence="1">
    <location>
        <begin position="82"/>
        <end position="106"/>
    </location>
</feature>
<protein>
    <recommendedName>
        <fullName evidence="2">DUF6533 domain-containing protein</fullName>
    </recommendedName>
</protein>
<comment type="caution">
    <text evidence="3">The sequence shown here is derived from an EMBL/GenBank/DDBJ whole genome shotgun (WGS) entry which is preliminary data.</text>
</comment>
<dbReference type="InterPro" id="IPR045340">
    <property type="entry name" value="DUF6533"/>
</dbReference>
<evidence type="ECO:0000256" key="1">
    <source>
        <dbReference type="SAM" id="Phobius"/>
    </source>
</evidence>
<name>A0A9P3GQ64_9APHY</name>
<evidence type="ECO:0000313" key="3">
    <source>
        <dbReference type="EMBL" id="GJE98324.1"/>
    </source>
</evidence>
<dbReference type="Pfam" id="PF20151">
    <property type="entry name" value="DUF6533"/>
    <property type="match status" value="1"/>
</dbReference>
<dbReference type="AlphaFoldDB" id="A0A9P3GQ64"/>
<evidence type="ECO:0000313" key="4">
    <source>
        <dbReference type="Proteomes" id="UP000703269"/>
    </source>
</evidence>
<feature type="transmembrane region" description="Helical" evidence="1">
    <location>
        <begin position="118"/>
        <end position="137"/>
    </location>
</feature>